<gene>
    <name evidence="5" type="ORF">PP2015_3356</name>
</gene>
<evidence type="ECO:0000313" key="6">
    <source>
        <dbReference type="Proteomes" id="UP000061457"/>
    </source>
</evidence>
<dbReference type="KEGG" id="pphe:PP2015_3356"/>
<dbReference type="InterPro" id="IPR046947">
    <property type="entry name" value="LytR-like"/>
</dbReference>
<dbReference type="OrthoDB" id="34373at2"/>
<evidence type="ECO:0000259" key="3">
    <source>
        <dbReference type="PROSITE" id="PS50110"/>
    </source>
</evidence>
<keyword evidence="2" id="KW-0597">Phosphoprotein</keyword>
<dbReference type="SUPFAM" id="SSF52172">
    <property type="entry name" value="CheY-like"/>
    <property type="match status" value="1"/>
</dbReference>
<dbReference type="PROSITE" id="PS50930">
    <property type="entry name" value="HTH_LYTTR"/>
    <property type="match status" value="1"/>
</dbReference>
<dbReference type="Pfam" id="PF00072">
    <property type="entry name" value="Response_reg"/>
    <property type="match status" value="1"/>
</dbReference>
<dbReference type="STRING" id="161398.PP2015_3356"/>
<name>A0A0S2K5Q7_9GAMM</name>
<feature type="modified residue" description="4-aspartylphosphate" evidence="2">
    <location>
        <position position="58"/>
    </location>
</feature>
<dbReference type="RefSeq" id="WP_058031467.1">
    <property type="nucleotide sequence ID" value="NZ_CP013187.1"/>
</dbReference>
<dbReference type="PATRIC" id="fig|161398.10.peg.3420"/>
<evidence type="ECO:0000313" key="5">
    <source>
        <dbReference type="EMBL" id="ALO43831.1"/>
    </source>
</evidence>
<dbReference type="InterPro" id="IPR007492">
    <property type="entry name" value="LytTR_DNA-bd_dom"/>
</dbReference>
<keyword evidence="6" id="KW-1185">Reference proteome</keyword>
<protein>
    <submittedName>
        <fullName evidence="5">Two-component system, LytT family, response regulator</fullName>
    </submittedName>
</protein>
<proteinExistence type="predicted"/>
<evidence type="ECO:0000256" key="2">
    <source>
        <dbReference type="PROSITE-ProRule" id="PRU00169"/>
    </source>
</evidence>
<organism evidence="5 6">
    <name type="scientific">Pseudoalteromonas phenolica</name>
    <dbReference type="NCBI Taxonomy" id="161398"/>
    <lineage>
        <taxon>Bacteria</taxon>
        <taxon>Pseudomonadati</taxon>
        <taxon>Pseudomonadota</taxon>
        <taxon>Gammaproteobacteria</taxon>
        <taxon>Alteromonadales</taxon>
        <taxon>Pseudoalteromonadaceae</taxon>
        <taxon>Pseudoalteromonas</taxon>
    </lineage>
</organism>
<dbReference type="Proteomes" id="UP000061457">
    <property type="component" value="Chromosome I"/>
</dbReference>
<dbReference type="Pfam" id="PF04397">
    <property type="entry name" value="LytTR"/>
    <property type="match status" value="1"/>
</dbReference>
<dbReference type="SMART" id="SM00850">
    <property type="entry name" value="LytTR"/>
    <property type="match status" value="1"/>
</dbReference>
<dbReference type="GO" id="GO:0000156">
    <property type="term" value="F:phosphorelay response regulator activity"/>
    <property type="evidence" value="ECO:0007669"/>
    <property type="project" value="InterPro"/>
</dbReference>
<dbReference type="PANTHER" id="PTHR37299">
    <property type="entry name" value="TRANSCRIPTIONAL REGULATOR-RELATED"/>
    <property type="match status" value="1"/>
</dbReference>
<dbReference type="Gene3D" id="3.40.50.2300">
    <property type="match status" value="1"/>
</dbReference>
<evidence type="ECO:0000259" key="4">
    <source>
        <dbReference type="PROSITE" id="PS50930"/>
    </source>
</evidence>
<dbReference type="EMBL" id="CP013187">
    <property type="protein sequence ID" value="ALO43831.1"/>
    <property type="molecule type" value="Genomic_DNA"/>
</dbReference>
<sequence length="262" mass="30028">MSHKVKVVIADDEPILRAHLKMMLEDIWPEIDIVGQAANGEEALELTEAFSPRVLFLDINMPGIDGLEVSRILSESEQAPVIVFVTAYNEHAVTAFENQAIDYLLKPLEESRLIKTVQRIQKLLSNEHSESEQHAQLQVMLSQLMQESSDTSSQTYLKWIRASKNNDVYMVDVDDVDYFIADNKYTEVTVGLNKHLIKTAITVLENQLDPDVFWRIHRNCIVRVDTIAHISKDELGHVYVNLKGSDEKLSVSRKYHHLFKQM</sequence>
<keyword evidence="1" id="KW-0902">Two-component regulatory system</keyword>
<dbReference type="Gene3D" id="2.40.50.1020">
    <property type="entry name" value="LytTr DNA-binding domain"/>
    <property type="match status" value="1"/>
</dbReference>
<dbReference type="PANTHER" id="PTHR37299:SF1">
    <property type="entry name" value="STAGE 0 SPORULATION PROTEIN A HOMOLOG"/>
    <property type="match status" value="1"/>
</dbReference>
<dbReference type="GO" id="GO:0003677">
    <property type="term" value="F:DNA binding"/>
    <property type="evidence" value="ECO:0007669"/>
    <property type="project" value="InterPro"/>
</dbReference>
<dbReference type="AlphaFoldDB" id="A0A0S2K5Q7"/>
<feature type="domain" description="HTH LytTR-type" evidence="4">
    <location>
        <begin position="160"/>
        <end position="262"/>
    </location>
</feature>
<dbReference type="SMART" id="SM00448">
    <property type="entry name" value="REC"/>
    <property type="match status" value="1"/>
</dbReference>
<dbReference type="CDD" id="cd17532">
    <property type="entry name" value="REC_LytTR_AlgR-like"/>
    <property type="match status" value="1"/>
</dbReference>
<reference evidence="5 6" key="1">
    <citation type="submission" date="2015-11" db="EMBL/GenBank/DDBJ databases">
        <authorList>
            <person name="Zhang Y."/>
            <person name="Guo Z."/>
        </authorList>
    </citation>
    <scope>NUCLEOTIDE SEQUENCE [LARGE SCALE GENOMIC DNA]</scope>
    <source>
        <strain evidence="5 6">KCTC 12086</strain>
    </source>
</reference>
<dbReference type="InterPro" id="IPR011006">
    <property type="entry name" value="CheY-like_superfamily"/>
</dbReference>
<dbReference type="InterPro" id="IPR001789">
    <property type="entry name" value="Sig_transdc_resp-reg_receiver"/>
</dbReference>
<feature type="domain" description="Response regulatory" evidence="3">
    <location>
        <begin position="6"/>
        <end position="121"/>
    </location>
</feature>
<accession>A0A0S2K5Q7</accession>
<dbReference type="PROSITE" id="PS50110">
    <property type="entry name" value="RESPONSE_REGULATORY"/>
    <property type="match status" value="1"/>
</dbReference>
<evidence type="ECO:0000256" key="1">
    <source>
        <dbReference type="ARBA" id="ARBA00023012"/>
    </source>
</evidence>